<keyword evidence="2" id="KW-0812">Transmembrane</keyword>
<dbReference type="GeneID" id="8848367"/>
<dbReference type="PROSITE" id="PS50181">
    <property type="entry name" value="FBOX"/>
    <property type="match status" value="1"/>
</dbReference>
<dbReference type="InterPro" id="IPR001810">
    <property type="entry name" value="F-box_dom"/>
</dbReference>
<feature type="transmembrane region" description="Helical" evidence="2">
    <location>
        <begin position="560"/>
        <end position="581"/>
    </location>
</feature>
<dbReference type="KEGG" id="ngr:NAEGRDRAFT_78467"/>
<feature type="region of interest" description="Disordered" evidence="1">
    <location>
        <begin position="336"/>
        <end position="369"/>
    </location>
</feature>
<feature type="transmembrane region" description="Helical" evidence="2">
    <location>
        <begin position="468"/>
        <end position="487"/>
    </location>
</feature>
<dbReference type="AlphaFoldDB" id="D2V3Z8"/>
<keyword evidence="5" id="KW-1185">Reference proteome</keyword>
<dbReference type="EMBL" id="GG738851">
    <property type="protein sequence ID" value="EFC48289.1"/>
    <property type="molecule type" value="Genomic_DNA"/>
</dbReference>
<dbReference type="InterPro" id="IPR036047">
    <property type="entry name" value="F-box-like_dom_sf"/>
</dbReference>
<feature type="transmembrane region" description="Helical" evidence="2">
    <location>
        <begin position="611"/>
        <end position="631"/>
    </location>
</feature>
<feature type="compositionally biased region" description="Low complexity" evidence="1">
    <location>
        <begin position="345"/>
        <end position="359"/>
    </location>
</feature>
<keyword evidence="2" id="KW-0472">Membrane</keyword>
<accession>D2V3Z8</accession>
<evidence type="ECO:0000259" key="3">
    <source>
        <dbReference type="PROSITE" id="PS50181"/>
    </source>
</evidence>
<dbReference type="OMA" id="CYACFHF"/>
<feature type="transmembrane region" description="Helical" evidence="2">
    <location>
        <begin position="643"/>
        <end position="664"/>
    </location>
</feature>
<dbReference type="OrthoDB" id="10342118at2759"/>
<evidence type="ECO:0000313" key="4">
    <source>
        <dbReference type="EMBL" id="EFC48289.1"/>
    </source>
</evidence>
<evidence type="ECO:0000256" key="1">
    <source>
        <dbReference type="SAM" id="MobiDB-lite"/>
    </source>
</evidence>
<reference evidence="4 5" key="1">
    <citation type="journal article" date="2010" name="Cell">
        <title>The genome of Naegleria gruberi illuminates early eukaryotic versatility.</title>
        <authorList>
            <person name="Fritz-Laylin L.K."/>
            <person name="Prochnik S.E."/>
            <person name="Ginger M.L."/>
            <person name="Dacks J.B."/>
            <person name="Carpenter M.L."/>
            <person name="Field M.C."/>
            <person name="Kuo A."/>
            <person name="Paredez A."/>
            <person name="Chapman J."/>
            <person name="Pham J."/>
            <person name="Shu S."/>
            <person name="Neupane R."/>
            <person name="Cipriano M."/>
            <person name="Mancuso J."/>
            <person name="Tu H."/>
            <person name="Salamov A."/>
            <person name="Lindquist E."/>
            <person name="Shapiro H."/>
            <person name="Lucas S."/>
            <person name="Grigoriev I.V."/>
            <person name="Cande W.Z."/>
            <person name="Fulton C."/>
            <person name="Rokhsar D.S."/>
            <person name="Dawson S.C."/>
        </authorList>
    </citation>
    <scope>NUCLEOTIDE SEQUENCE [LARGE SCALE GENOMIC DNA]</scope>
    <source>
        <strain evidence="4 5">NEG-M</strain>
    </source>
</reference>
<proteinExistence type="predicted"/>
<dbReference type="SUPFAM" id="SSF81383">
    <property type="entry name" value="F-box domain"/>
    <property type="match status" value="1"/>
</dbReference>
<dbReference type="Proteomes" id="UP000006671">
    <property type="component" value="Unassembled WGS sequence"/>
</dbReference>
<dbReference type="VEuPathDB" id="AmoebaDB:NAEGRDRAFT_78467"/>
<keyword evidence="2" id="KW-1133">Transmembrane helix</keyword>
<sequence length="678" mass="77862">MLLSQSSETSKNNQQLMKSQQKVADTCSILTRRLGLSSSSNNGRILIGGRECWINSTFSYSDESFIVNDDEEDCTVVNEQSNTALASSSSQDLHQGSDDHITESNMVFDDVSPNQFNDENNQITTSQSRGSTTQHETLDEFPEIQTIPNQTAGTLKTSLEPSRNSQSLFLDDLNDHHSHMMQLVKGVDAVARKNFNLAPSNLPDQHYLHHYIPENDDSLSTTKVRTLSDQGSEFSSERGDIDNEWFFNSCSNVNDSYFLPDELIYKILTYLDFDDVVLKSSLVNRQFFSVSNCGGFWIQFIKTRKCEDTVNILSYYQYEFHSNHIVKQIKHEPSEEVTLQENDDATTQNTDNPPNTPSDEIVIPSQQDSSNYDPANHLTIYRPILLSYLYHKRNLKKWFFFTEANYYLLFLLPFGIMTFLFLSSYVFPVFPPFYKLNLFSFSAAPSKFFAPSRRNIYIEGIGENFSQWTLGIFGASILVIIISLLLIRPLTKSALRQYSLSIQNEDQLSFTKSIITKTKLDYSSLIPHSTEMLPVSLRKKLVRDILGHEKLFTKEHVVRCMVLIPVVLCYITTVLKNFVYIPYLSETYHTLLSLPGYLVLAYLIKTHWYMVFKIHGFFSLLVCYACFHFVLNQLKWDVLIRPMFYFLSQVFGVWCYIILNFWVLGGPDNTQGIPCANS</sequence>
<name>D2V3Z8_NAEGR</name>
<organism evidence="5">
    <name type="scientific">Naegleria gruberi</name>
    <name type="common">Amoeba</name>
    <dbReference type="NCBI Taxonomy" id="5762"/>
    <lineage>
        <taxon>Eukaryota</taxon>
        <taxon>Discoba</taxon>
        <taxon>Heterolobosea</taxon>
        <taxon>Tetramitia</taxon>
        <taxon>Eutetramitia</taxon>
        <taxon>Vahlkampfiidae</taxon>
        <taxon>Naegleria</taxon>
    </lineage>
</organism>
<feature type="domain" description="F-box" evidence="3">
    <location>
        <begin position="253"/>
        <end position="300"/>
    </location>
</feature>
<dbReference type="SMART" id="SM00256">
    <property type="entry name" value="FBOX"/>
    <property type="match status" value="1"/>
</dbReference>
<dbReference type="InParanoid" id="D2V3Z8"/>
<dbReference type="RefSeq" id="XP_002681033.1">
    <property type="nucleotide sequence ID" value="XM_002680987.1"/>
</dbReference>
<evidence type="ECO:0000256" key="2">
    <source>
        <dbReference type="SAM" id="Phobius"/>
    </source>
</evidence>
<protein>
    <recommendedName>
        <fullName evidence="3">F-box domain-containing protein</fullName>
    </recommendedName>
</protein>
<feature type="transmembrane region" description="Helical" evidence="2">
    <location>
        <begin position="406"/>
        <end position="427"/>
    </location>
</feature>
<dbReference type="CDD" id="cd09917">
    <property type="entry name" value="F-box_SF"/>
    <property type="match status" value="1"/>
</dbReference>
<gene>
    <name evidence="4" type="ORF">NAEGRDRAFT_78467</name>
</gene>
<evidence type="ECO:0000313" key="5">
    <source>
        <dbReference type="Proteomes" id="UP000006671"/>
    </source>
</evidence>